<evidence type="ECO:0000256" key="4">
    <source>
        <dbReference type="ARBA" id="ARBA00022692"/>
    </source>
</evidence>
<proteinExistence type="predicted"/>
<evidence type="ECO:0000313" key="9">
    <source>
        <dbReference type="Proteomes" id="UP001241537"/>
    </source>
</evidence>
<dbReference type="EMBL" id="JAUSTO010000001">
    <property type="protein sequence ID" value="MDQ0151506.1"/>
    <property type="molecule type" value="Genomic_DNA"/>
</dbReference>
<evidence type="ECO:0000256" key="2">
    <source>
        <dbReference type="ARBA" id="ARBA00022448"/>
    </source>
</evidence>
<feature type="transmembrane region" description="Helical" evidence="7">
    <location>
        <begin position="20"/>
        <end position="41"/>
    </location>
</feature>
<feature type="transmembrane region" description="Helical" evidence="7">
    <location>
        <begin position="199"/>
        <end position="221"/>
    </location>
</feature>
<feature type="transmembrane region" description="Helical" evidence="7">
    <location>
        <begin position="325"/>
        <end position="348"/>
    </location>
</feature>
<evidence type="ECO:0000313" key="8">
    <source>
        <dbReference type="EMBL" id="MDQ0151506.1"/>
    </source>
</evidence>
<evidence type="ECO:0000256" key="6">
    <source>
        <dbReference type="ARBA" id="ARBA00023136"/>
    </source>
</evidence>
<evidence type="ECO:0000256" key="7">
    <source>
        <dbReference type="SAM" id="Phobius"/>
    </source>
</evidence>
<dbReference type="InterPro" id="IPR048279">
    <property type="entry name" value="MdtK-like"/>
</dbReference>
<protein>
    <submittedName>
        <fullName evidence="8">MATE family efflux protein</fullName>
    </submittedName>
</protein>
<dbReference type="InterPro" id="IPR052031">
    <property type="entry name" value="Membrane_Transporter-Flippase"/>
</dbReference>
<feature type="transmembrane region" description="Helical" evidence="7">
    <location>
        <begin position="396"/>
        <end position="416"/>
    </location>
</feature>
<gene>
    <name evidence="8" type="ORF">J2S20_000180</name>
</gene>
<feature type="transmembrane region" description="Helical" evidence="7">
    <location>
        <begin position="102"/>
        <end position="124"/>
    </location>
</feature>
<reference evidence="8" key="1">
    <citation type="submission" date="2023-07" db="EMBL/GenBank/DDBJ databases">
        <title>Genomic Encyclopedia of Type Strains, Phase IV (KMG-IV): sequencing the most valuable type-strain genomes for metagenomic binning, comparative biology and taxonomic classification.</title>
        <authorList>
            <person name="Goeker M."/>
        </authorList>
    </citation>
    <scope>NUCLEOTIDE SEQUENCE</scope>
    <source>
        <strain evidence="8">DSM 19659</strain>
    </source>
</reference>
<comment type="subcellular location">
    <subcellularLocation>
        <location evidence="1">Cell membrane</location>
        <topology evidence="1">Multi-pass membrane protein</topology>
    </subcellularLocation>
</comment>
<keyword evidence="2" id="KW-0813">Transport</keyword>
<dbReference type="Pfam" id="PF01554">
    <property type="entry name" value="MatE"/>
    <property type="match status" value="2"/>
</dbReference>
<evidence type="ECO:0000256" key="3">
    <source>
        <dbReference type="ARBA" id="ARBA00022475"/>
    </source>
</evidence>
<sequence>MPQEKNLQENKMGTLPVGRLLLSMSVPMMLSMMVQALYNIIDSIFVSMISESALTAVSLAFPIQSLMISCSVGLAVGINAYLSKALGEQNFERVNKSAANGIFLEFAVMILFVLTGLFLTVPFFRAQTSDPEILHYGQQYMRIICCCSLGIFMEITFERILQSTGKTIYAMATQMVGAIFNICMDPILIFGLFGAPRLGMAGAAIATVMGQHIAAVLAAVLNHKFNTEVHIRFRGFRPDPQIIEGIFAVGIPSVIMQAIGSVMTYGMNQILIAFTPTATAVFGIYFKINSIIFMPVFGLNNGSVPIIAYNYGAQKKERILKTMKLAFSAAISIMTVGCLLFELIPAFFFSLFNASENMLSIGVPAFRIIGLGFPFAGFAIACGSVFQALGKGSYSMIVSICRQMLVLLPMAYLLSLSGVLEYVWWSYNIAEAVSVLLSAFFLRKIYREIIAKVGT</sequence>
<feature type="transmembrane region" description="Helical" evidence="7">
    <location>
        <begin position="139"/>
        <end position="157"/>
    </location>
</feature>
<dbReference type="NCBIfam" id="TIGR00797">
    <property type="entry name" value="matE"/>
    <property type="match status" value="1"/>
</dbReference>
<dbReference type="GO" id="GO:0015297">
    <property type="term" value="F:antiporter activity"/>
    <property type="evidence" value="ECO:0007669"/>
    <property type="project" value="InterPro"/>
</dbReference>
<dbReference type="AlphaFoldDB" id="A0AAE3V874"/>
<comment type="caution">
    <text evidence="8">The sequence shown here is derived from an EMBL/GenBank/DDBJ whole genome shotgun (WGS) entry which is preliminary data.</text>
</comment>
<feature type="transmembrane region" description="Helical" evidence="7">
    <location>
        <begin position="242"/>
        <end position="260"/>
    </location>
</feature>
<evidence type="ECO:0000256" key="5">
    <source>
        <dbReference type="ARBA" id="ARBA00022989"/>
    </source>
</evidence>
<accession>A0AAE3V874</accession>
<evidence type="ECO:0000256" key="1">
    <source>
        <dbReference type="ARBA" id="ARBA00004651"/>
    </source>
</evidence>
<name>A0AAE3V874_9FIRM</name>
<organism evidence="8 9">
    <name type="scientific">Moryella indoligenes</name>
    <dbReference type="NCBI Taxonomy" id="371674"/>
    <lineage>
        <taxon>Bacteria</taxon>
        <taxon>Bacillati</taxon>
        <taxon>Bacillota</taxon>
        <taxon>Clostridia</taxon>
        <taxon>Lachnospirales</taxon>
        <taxon>Lachnospiraceae</taxon>
        <taxon>Moryella</taxon>
    </lineage>
</organism>
<dbReference type="GO" id="GO:0005886">
    <property type="term" value="C:plasma membrane"/>
    <property type="evidence" value="ECO:0007669"/>
    <property type="project" value="UniProtKB-SubCell"/>
</dbReference>
<dbReference type="PANTHER" id="PTHR43549">
    <property type="entry name" value="MULTIDRUG RESISTANCE PROTEIN YPNP-RELATED"/>
    <property type="match status" value="1"/>
</dbReference>
<dbReference type="GO" id="GO:0042910">
    <property type="term" value="F:xenobiotic transmembrane transporter activity"/>
    <property type="evidence" value="ECO:0007669"/>
    <property type="project" value="InterPro"/>
</dbReference>
<feature type="transmembrane region" description="Helical" evidence="7">
    <location>
        <begin position="169"/>
        <end position="193"/>
    </location>
</feature>
<keyword evidence="3" id="KW-1003">Cell membrane</keyword>
<keyword evidence="6 7" id="KW-0472">Membrane</keyword>
<keyword evidence="5 7" id="KW-1133">Transmembrane helix</keyword>
<dbReference type="InterPro" id="IPR002528">
    <property type="entry name" value="MATE_fam"/>
</dbReference>
<feature type="transmembrane region" description="Helical" evidence="7">
    <location>
        <begin position="368"/>
        <end position="389"/>
    </location>
</feature>
<keyword evidence="9" id="KW-1185">Reference proteome</keyword>
<dbReference type="Proteomes" id="UP001241537">
    <property type="component" value="Unassembled WGS sequence"/>
</dbReference>
<dbReference type="PANTHER" id="PTHR43549:SF2">
    <property type="entry name" value="MULTIDRUG RESISTANCE PROTEIN NORM-RELATED"/>
    <property type="match status" value="1"/>
</dbReference>
<feature type="transmembrane region" description="Helical" evidence="7">
    <location>
        <begin position="422"/>
        <end position="442"/>
    </location>
</feature>
<dbReference type="CDD" id="cd13144">
    <property type="entry name" value="MATE_like_4"/>
    <property type="match status" value="1"/>
</dbReference>
<feature type="transmembrane region" description="Helical" evidence="7">
    <location>
        <begin position="61"/>
        <end position="82"/>
    </location>
</feature>
<dbReference type="PIRSF" id="PIRSF006603">
    <property type="entry name" value="DinF"/>
    <property type="match status" value="1"/>
</dbReference>
<keyword evidence="4 7" id="KW-0812">Transmembrane</keyword>
<dbReference type="RefSeq" id="WP_106612750.1">
    <property type="nucleotide sequence ID" value="NZ_JAUSTO010000001.1"/>
</dbReference>